<organism evidence="1 2">
    <name type="scientific">Frateuria flava</name>
    <dbReference type="NCBI Taxonomy" id="2821489"/>
    <lineage>
        <taxon>Bacteria</taxon>
        <taxon>Pseudomonadati</taxon>
        <taxon>Pseudomonadota</taxon>
        <taxon>Gammaproteobacteria</taxon>
        <taxon>Lysobacterales</taxon>
        <taxon>Rhodanobacteraceae</taxon>
        <taxon>Frateuria</taxon>
    </lineage>
</organism>
<keyword evidence="2" id="KW-1185">Reference proteome</keyword>
<dbReference type="Proteomes" id="UP000823790">
    <property type="component" value="Unassembled WGS sequence"/>
</dbReference>
<protein>
    <submittedName>
        <fullName evidence="1">Uncharacterized protein</fullName>
    </submittedName>
</protein>
<evidence type="ECO:0000313" key="2">
    <source>
        <dbReference type="Proteomes" id="UP000823790"/>
    </source>
</evidence>
<accession>A0ABS4DNC1</accession>
<dbReference type="EMBL" id="JAGJRS010000018">
    <property type="protein sequence ID" value="MBP1474527.1"/>
    <property type="molecule type" value="Genomic_DNA"/>
</dbReference>
<comment type="caution">
    <text evidence="1">The sequence shown here is derived from an EMBL/GenBank/DDBJ whole genome shotgun (WGS) entry which is preliminary data.</text>
</comment>
<reference evidence="1 2" key="1">
    <citation type="submission" date="2021-04" db="EMBL/GenBank/DDBJ databases">
        <authorList>
            <person name="Huq M.A."/>
        </authorList>
    </citation>
    <scope>NUCLEOTIDE SEQUENCE [LARGE SCALE GENOMIC DNA]</scope>
    <source>
        <strain evidence="1 2">MAH-13</strain>
    </source>
</reference>
<proteinExistence type="predicted"/>
<name>A0ABS4DNC1_9GAMM</name>
<sequence length="55" mass="6581">MDKHEDKVEIRRDEFNPYGIQIDAPMQKDAAVKTREMKPWGFPQDARWYWNGLDG</sequence>
<dbReference type="RefSeq" id="WP_209619460.1">
    <property type="nucleotide sequence ID" value="NZ_JAGJRS010000018.1"/>
</dbReference>
<evidence type="ECO:0000313" key="1">
    <source>
        <dbReference type="EMBL" id="MBP1474527.1"/>
    </source>
</evidence>
<gene>
    <name evidence="1" type="ORF">J7I44_09445</name>
</gene>